<evidence type="ECO:0000313" key="4">
    <source>
        <dbReference type="EMBL" id="CAF3710133.1"/>
    </source>
</evidence>
<evidence type="ECO:0000256" key="2">
    <source>
        <dbReference type="ARBA" id="ARBA00022741"/>
    </source>
</evidence>
<dbReference type="AlphaFoldDB" id="A0A821IG92"/>
<dbReference type="InterPro" id="IPR006703">
    <property type="entry name" value="G_AIG1"/>
</dbReference>
<dbReference type="GO" id="GO:0005525">
    <property type="term" value="F:GTP binding"/>
    <property type="evidence" value="ECO:0007669"/>
    <property type="project" value="InterPro"/>
</dbReference>
<evidence type="ECO:0000259" key="3">
    <source>
        <dbReference type="Pfam" id="PF04548"/>
    </source>
</evidence>
<comment type="caution">
    <text evidence="5">The sequence shown here is derived from an EMBL/GenBank/DDBJ whole genome shotgun (WGS) entry which is preliminary data.</text>
</comment>
<organism evidence="5 6">
    <name type="scientific">Rotaria socialis</name>
    <dbReference type="NCBI Taxonomy" id="392032"/>
    <lineage>
        <taxon>Eukaryota</taxon>
        <taxon>Metazoa</taxon>
        <taxon>Spiralia</taxon>
        <taxon>Gnathifera</taxon>
        <taxon>Rotifera</taxon>
        <taxon>Eurotatoria</taxon>
        <taxon>Bdelloidea</taxon>
        <taxon>Philodinida</taxon>
        <taxon>Philodinidae</taxon>
        <taxon>Rotaria</taxon>
    </lineage>
</organism>
<comment type="similarity">
    <text evidence="1">Belongs to the TRAFAC class TrmE-Era-EngA-EngB-Septin-like GTPase superfamily. AIG1/Toc34/Toc159-like paraseptin GTPase family. IAN subfamily.</text>
</comment>
<dbReference type="Proteomes" id="UP000663865">
    <property type="component" value="Unassembled WGS sequence"/>
</dbReference>
<reference evidence="5" key="1">
    <citation type="submission" date="2021-02" db="EMBL/GenBank/DDBJ databases">
        <authorList>
            <person name="Nowell W R."/>
        </authorList>
    </citation>
    <scope>NUCLEOTIDE SEQUENCE</scope>
</reference>
<dbReference type="EMBL" id="CAJNYV010004956">
    <property type="protein sequence ID" value="CAF3710133.1"/>
    <property type="molecule type" value="Genomic_DNA"/>
</dbReference>
<evidence type="ECO:0000313" key="5">
    <source>
        <dbReference type="EMBL" id="CAF4697688.1"/>
    </source>
</evidence>
<dbReference type="SUPFAM" id="SSF52540">
    <property type="entry name" value="P-loop containing nucleoside triphosphate hydrolases"/>
    <property type="match status" value="1"/>
</dbReference>
<dbReference type="Pfam" id="PF04548">
    <property type="entry name" value="AIG1"/>
    <property type="match status" value="1"/>
</dbReference>
<dbReference type="EMBL" id="CAJOBS010001173">
    <property type="protein sequence ID" value="CAF4697688.1"/>
    <property type="molecule type" value="Genomic_DNA"/>
</dbReference>
<evidence type="ECO:0000313" key="6">
    <source>
        <dbReference type="Proteomes" id="UP000663838"/>
    </source>
</evidence>
<accession>A0A821IG92</accession>
<feature type="domain" description="AIG1-type G" evidence="3">
    <location>
        <begin position="10"/>
        <end position="144"/>
    </location>
</feature>
<gene>
    <name evidence="4" type="ORF">KIK155_LOCUS27265</name>
    <name evidence="5" type="ORF">TOA249_LOCUS16850</name>
</gene>
<dbReference type="Proteomes" id="UP000663838">
    <property type="component" value="Unassembled WGS sequence"/>
</dbReference>
<name>A0A821IG92_9BILA</name>
<proteinExistence type="inferred from homology"/>
<protein>
    <recommendedName>
        <fullName evidence="3">AIG1-type G domain-containing protein</fullName>
    </recommendedName>
</protein>
<evidence type="ECO:0000256" key="1">
    <source>
        <dbReference type="ARBA" id="ARBA00008535"/>
    </source>
</evidence>
<dbReference type="InterPro" id="IPR027417">
    <property type="entry name" value="P-loop_NTPase"/>
</dbReference>
<keyword evidence="2" id="KW-0547">Nucleotide-binding</keyword>
<dbReference type="Gene3D" id="3.40.50.300">
    <property type="entry name" value="P-loop containing nucleotide triphosphate hydrolases"/>
    <property type="match status" value="1"/>
</dbReference>
<sequence length="178" mass="20577">MLAGTSFFDVHRNYATTDCKFCFRGFHDKRLIIIDTPPVLVDYTKKENSNAILEQIKKCNAVLESNLRSILIVISSETKADEIDINLFFQQLYKHFGEETVQRKSILILTHLDLIVTEDQMSMTDHLQRNQHLTEWIQRCNGNYFDGSKLQAGVDVGKKSGEICSDIIEKIRMLRTFD</sequence>